<keyword evidence="2" id="KW-1185">Reference proteome</keyword>
<evidence type="ECO:0000313" key="1">
    <source>
        <dbReference type="EMBL" id="NGM81268.1"/>
    </source>
</evidence>
<dbReference type="Proteomes" id="UP000480151">
    <property type="component" value="Unassembled WGS sequence"/>
</dbReference>
<dbReference type="EMBL" id="JAAKGU010000001">
    <property type="protein sequence ID" value="NGM81268.1"/>
    <property type="molecule type" value="Genomic_DNA"/>
</dbReference>
<gene>
    <name evidence="1" type="ORF">G5B47_02445</name>
</gene>
<name>A0A6M1PFZ8_9BACL</name>
<reference evidence="1 2" key="1">
    <citation type="submission" date="2020-02" db="EMBL/GenBank/DDBJ databases">
        <authorList>
            <person name="Gao J."/>
            <person name="Sun J."/>
        </authorList>
    </citation>
    <scope>NUCLEOTIDE SEQUENCE [LARGE SCALE GENOMIC DNA]</scope>
    <source>
        <strain evidence="1 2">7124</strain>
    </source>
</reference>
<organism evidence="1 2">
    <name type="scientific">Paenibacillus apii</name>
    <dbReference type="NCBI Taxonomy" id="1850370"/>
    <lineage>
        <taxon>Bacteria</taxon>
        <taxon>Bacillati</taxon>
        <taxon>Bacillota</taxon>
        <taxon>Bacilli</taxon>
        <taxon>Bacillales</taxon>
        <taxon>Paenibacillaceae</taxon>
        <taxon>Paenibacillus</taxon>
    </lineage>
</organism>
<proteinExistence type="predicted"/>
<protein>
    <submittedName>
        <fullName evidence="1">Uncharacterized protein</fullName>
    </submittedName>
</protein>
<evidence type="ECO:0000313" key="2">
    <source>
        <dbReference type="Proteomes" id="UP000480151"/>
    </source>
</evidence>
<accession>A0A6M1PFZ8</accession>
<dbReference type="AlphaFoldDB" id="A0A6M1PFZ8"/>
<dbReference type="RefSeq" id="WP_165093930.1">
    <property type="nucleotide sequence ID" value="NZ_JAAKGU010000001.1"/>
</dbReference>
<sequence length="137" mass="14737">MPLNAQITPNYAIVSDDAARNFIVKERRTVDPTKAPSYKAVEGAPAPALSERWVDAAYYPVSTEGLRGALDYVRFKSAVGADATSIAEFIALLQAETLRITSALESAVDTWPEIRVETALKQRAISVDKLGGVLAEG</sequence>
<comment type="caution">
    <text evidence="1">The sequence shown here is derived from an EMBL/GenBank/DDBJ whole genome shotgun (WGS) entry which is preliminary data.</text>
</comment>